<reference evidence="3 4" key="1">
    <citation type="journal article" date="2015" name="Sci. Rep.">
        <title>Chromosome-level genome map provides insights into diverse defense mechanisms in the medicinal fungus Ganoderma sinense.</title>
        <authorList>
            <person name="Zhu Y."/>
            <person name="Xu J."/>
            <person name="Sun C."/>
            <person name="Zhou S."/>
            <person name="Xu H."/>
            <person name="Nelson D.R."/>
            <person name="Qian J."/>
            <person name="Song J."/>
            <person name="Luo H."/>
            <person name="Xiang L."/>
            <person name="Li Y."/>
            <person name="Xu Z."/>
            <person name="Ji A."/>
            <person name="Wang L."/>
            <person name="Lu S."/>
            <person name="Hayward A."/>
            <person name="Sun W."/>
            <person name="Li X."/>
            <person name="Schwartz D.C."/>
            <person name="Wang Y."/>
            <person name="Chen S."/>
        </authorList>
    </citation>
    <scope>NUCLEOTIDE SEQUENCE [LARGE SCALE GENOMIC DNA]</scope>
    <source>
        <strain evidence="3 4">ZZ0214-1</strain>
    </source>
</reference>
<organism evidence="3 4">
    <name type="scientific">Ganoderma sinense ZZ0214-1</name>
    <dbReference type="NCBI Taxonomy" id="1077348"/>
    <lineage>
        <taxon>Eukaryota</taxon>
        <taxon>Fungi</taxon>
        <taxon>Dikarya</taxon>
        <taxon>Basidiomycota</taxon>
        <taxon>Agaricomycotina</taxon>
        <taxon>Agaricomycetes</taxon>
        <taxon>Polyporales</taxon>
        <taxon>Polyporaceae</taxon>
        <taxon>Ganoderma</taxon>
    </lineage>
</organism>
<protein>
    <recommendedName>
        <fullName evidence="2">BD-FAE-like domain-containing protein</fullName>
    </recommendedName>
</protein>
<keyword evidence="1" id="KW-0378">Hydrolase</keyword>
<dbReference type="SUPFAM" id="SSF53474">
    <property type="entry name" value="alpha/beta-Hydrolases"/>
    <property type="match status" value="1"/>
</dbReference>
<evidence type="ECO:0000313" key="4">
    <source>
        <dbReference type="Proteomes" id="UP000230002"/>
    </source>
</evidence>
<dbReference type="Proteomes" id="UP000230002">
    <property type="component" value="Unassembled WGS sequence"/>
</dbReference>
<evidence type="ECO:0000259" key="2">
    <source>
        <dbReference type="Pfam" id="PF20434"/>
    </source>
</evidence>
<dbReference type="OrthoDB" id="433474at2759"/>
<dbReference type="AlphaFoldDB" id="A0A2G8SH32"/>
<sequence>MEFIAGLKDTGIAAVAGPTKLAFVKLLETRRSEIENQPRKTFQFGDSDRHQLDVYYPDPATVSPDGPVPVLFFIYGGGFVFGERQEKPPFDLGYGNLGTFFAKRGILTVIPDYRLYPHVTFPGPVEDVRDALAWFLANASTVASASPSTIPASTPLSSIFVLSHSAGTNHLATLYLSPTLLPLDSPVRAATRGLITQGSAYSFDLARQDLLPPGILDGYYASLETAAANMPLALLKAGSAELIEGLPELFVMKSEREPPVIFAGSDVFVEVLEERLGKKVRYEVMKAHNHISPHWALTSGEGEEWAEDVAAWVKARL</sequence>
<evidence type="ECO:0000313" key="3">
    <source>
        <dbReference type="EMBL" id="PIL33084.1"/>
    </source>
</evidence>
<comment type="caution">
    <text evidence="3">The sequence shown here is derived from an EMBL/GenBank/DDBJ whole genome shotgun (WGS) entry which is preliminary data.</text>
</comment>
<dbReference type="GO" id="GO:0016787">
    <property type="term" value="F:hydrolase activity"/>
    <property type="evidence" value="ECO:0007669"/>
    <property type="project" value="UniProtKB-KW"/>
</dbReference>
<keyword evidence="4" id="KW-1185">Reference proteome</keyword>
<dbReference type="InterPro" id="IPR050300">
    <property type="entry name" value="GDXG_lipolytic_enzyme"/>
</dbReference>
<feature type="domain" description="BD-FAE-like" evidence="2">
    <location>
        <begin position="52"/>
        <end position="143"/>
    </location>
</feature>
<dbReference type="EMBL" id="AYKW01000008">
    <property type="protein sequence ID" value="PIL33084.1"/>
    <property type="molecule type" value="Genomic_DNA"/>
</dbReference>
<proteinExistence type="predicted"/>
<gene>
    <name evidence="3" type="ORF">GSI_04533</name>
</gene>
<name>A0A2G8SH32_9APHY</name>
<dbReference type="STRING" id="1077348.A0A2G8SH32"/>
<accession>A0A2G8SH32</accession>
<dbReference type="PANTHER" id="PTHR48081">
    <property type="entry name" value="AB HYDROLASE SUPERFAMILY PROTEIN C4A8.06C"/>
    <property type="match status" value="1"/>
</dbReference>
<dbReference type="Gene3D" id="3.40.50.1820">
    <property type="entry name" value="alpha/beta hydrolase"/>
    <property type="match status" value="1"/>
</dbReference>
<dbReference type="InterPro" id="IPR029058">
    <property type="entry name" value="AB_hydrolase_fold"/>
</dbReference>
<dbReference type="InterPro" id="IPR049492">
    <property type="entry name" value="BD-FAE-like_dom"/>
</dbReference>
<evidence type="ECO:0000256" key="1">
    <source>
        <dbReference type="ARBA" id="ARBA00022801"/>
    </source>
</evidence>
<dbReference type="Pfam" id="PF20434">
    <property type="entry name" value="BD-FAE"/>
    <property type="match status" value="1"/>
</dbReference>